<dbReference type="GO" id="GO:0003677">
    <property type="term" value="F:DNA binding"/>
    <property type="evidence" value="ECO:0007669"/>
    <property type="project" value="InterPro"/>
</dbReference>
<dbReference type="PANTHER" id="PTHR34322:SF2">
    <property type="entry name" value="TRANSPOSASE IS200-LIKE DOMAIN-CONTAINING PROTEIN"/>
    <property type="match status" value="1"/>
</dbReference>
<protein>
    <submittedName>
        <fullName evidence="2">Transposase</fullName>
    </submittedName>
</protein>
<dbReference type="Pfam" id="PF01797">
    <property type="entry name" value="Y1_Tnp"/>
    <property type="match status" value="1"/>
</dbReference>
<dbReference type="EMBL" id="RXOF01000010">
    <property type="protein sequence ID" value="RTQ48170.1"/>
    <property type="molecule type" value="Genomic_DNA"/>
</dbReference>
<dbReference type="GO" id="GO:0004803">
    <property type="term" value="F:transposase activity"/>
    <property type="evidence" value="ECO:0007669"/>
    <property type="project" value="InterPro"/>
</dbReference>
<dbReference type="Gene3D" id="3.30.70.1290">
    <property type="entry name" value="Transposase IS200-like"/>
    <property type="match status" value="1"/>
</dbReference>
<dbReference type="SMART" id="SM01321">
    <property type="entry name" value="Y1_Tnp"/>
    <property type="match status" value="1"/>
</dbReference>
<reference evidence="2 3" key="1">
    <citation type="submission" date="2018-12" db="EMBL/GenBank/DDBJ databases">
        <title>Hymenobacter gummosus sp. nov., isolated from a spring.</title>
        <authorList>
            <person name="Nie L."/>
        </authorList>
    </citation>
    <scope>NUCLEOTIDE SEQUENCE [LARGE SCALE GENOMIC DNA]</scope>
    <source>
        <strain evidence="2 3">KCTC 52166</strain>
    </source>
</reference>
<accession>A0A3S0HLU1</accession>
<gene>
    <name evidence="2" type="ORF">EJV47_17215</name>
</gene>
<dbReference type="Proteomes" id="UP000282184">
    <property type="component" value="Unassembled WGS sequence"/>
</dbReference>
<proteinExistence type="predicted"/>
<evidence type="ECO:0000313" key="3">
    <source>
        <dbReference type="Proteomes" id="UP000282184"/>
    </source>
</evidence>
<keyword evidence="3" id="KW-1185">Reference proteome</keyword>
<dbReference type="GO" id="GO:0006313">
    <property type="term" value="P:DNA transposition"/>
    <property type="evidence" value="ECO:0007669"/>
    <property type="project" value="InterPro"/>
</dbReference>
<dbReference type="InterPro" id="IPR036515">
    <property type="entry name" value="Transposase_17_sf"/>
</dbReference>
<dbReference type="OrthoDB" id="9788881at2"/>
<dbReference type="SUPFAM" id="SSF143422">
    <property type="entry name" value="Transposase IS200-like"/>
    <property type="match status" value="1"/>
</dbReference>
<dbReference type="RefSeq" id="WP_126694411.1">
    <property type="nucleotide sequence ID" value="NZ_RXOF01000010.1"/>
</dbReference>
<sequence length="189" mass="21949">MPALNLQPHKLYHIYNRGNNRETIFYSPENYRFFLTKLRRYLTSHLRILAWCLMPNHFHLLVQVRENADLSRCSTDLRLLLSSYTRAIQRQYGRTGSLFQQHTKAKELASNEYALACFCYIHQNPLRAGMVRELAQWVWSSYPDYAGLRNGTLCDQSAAAQVLDLPTEAAQMARLIQHTLPEDIAGVLY</sequence>
<organism evidence="2 3">
    <name type="scientific">Hymenobacter gummosus</name>
    <dbReference type="NCBI Taxonomy" id="1776032"/>
    <lineage>
        <taxon>Bacteria</taxon>
        <taxon>Pseudomonadati</taxon>
        <taxon>Bacteroidota</taxon>
        <taxon>Cytophagia</taxon>
        <taxon>Cytophagales</taxon>
        <taxon>Hymenobacteraceae</taxon>
        <taxon>Hymenobacter</taxon>
    </lineage>
</organism>
<comment type="caution">
    <text evidence="2">The sequence shown here is derived from an EMBL/GenBank/DDBJ whole genome shotgun (WGS) entry which is preliminary data.</text>
</comment>
<feature type="domain" description="Transposase IS200-like" evidence="1">
    <location>
        <begin position="7"/>
        <end position="124"/>
    </location>
</feature>
<dbReference type="AlphaFoldDB" id="A0A3S0HLU1"/>
<dbReference type="PANTHER" id="PTHR34322">
    <property type="entry name" value="TRANSPOSASE, Y1_TNP DOMAIN-CONTAINING"/>
    <property type="match status" value="1"/>
</dbReference>
<evidence type="ECO:0000259" key="1">
    <source>
        <dbReference type="SMART" id="SM01321"/>
    </source>
</evidence>
<dbReference type="InterPro" id="IPR002686">
    <property type="entry name" value="Transposase_17"/>
</dbReference>
<name>A0A3S0HLU1_9BACT</name>
<evidence type="ECO:0000313" key="2">
    <source>
        <dbReference type="EMBL" id="RTQ48170.1"/>
    </source>
</evidence>